<dbReference type="InterPro" id="IPR036388">
    <property type="entry name" value="WH-like_DNA-bd_sf"/>
</dbReference>
<comment type="subcellular location">
    <subcellularLocation>
        <location evidence="9">Cytoplasm</location>
    </subcellularLocation>
</comment>
<organism evidence="12 13">
    <name type="scientific">Domibacillus antri</name>
    <dbReference type="NCBI Taxonomy" id="1714264"/>
    <lineage>
        <taxon>Bacteria</taxon>
        <taxon>Bacillati</taxon>
        <taxon>Bacillota</taxon>
        <taxon>Bacilli</taxon>
        <taxon>Bacillales</taxon>
        <taxon>Bacillaceae</taxon>
        <taxon>Domibacillus</taxon>
    </lineage>
</organism>
<dbReference type="EMBL" id="MSDU01000020">
    <property type="protein sequence ID" value="OLN22407.1"/>
    <property type="molecule type" value="Genomic_DNA"/>
</dbReference>
<evidence type="ECO:0000256" key="4">
    <source>
        <dbReference type="ARBA" id="ARBA00022603"/>
    </source>
</evidence>
<dbReference type="HAMAP" id="MF_00772">
    <property type="entry name" value="OGT"/>
    <property type="match status" value="1"/>
</dbReference>
<feature type="active site" description="Nucleophile; methyl group acceptor" evidence="9">
    <location>
        <position position="126"/>
    </location>
</feature>
<evidence type="ECO:0000256" key="6">
    <source>
        <dbReference type="ARBA" id="ARBA00022763"/>
    </source>
</evidence>
<evidence type="ECO:0000256" key="2">
    <source>
        <dbReference type="ARBA" id="ARBA00008711"/>
    </source>
</evidence>
<dbReference type="InterPro" id="IPR014048">
    <property type="entry name" value="MethylDNA_cys_MeTrfase_DNA-bd"/>
</dbReference>
<feature type="domain" description="Methylated-DNA-[protein]-cysteine S-methyltransferase DNA binding" evidence="10">
    <location>
        <begin position="75"/>
        <end position="156"/>
    </location>
</feature>
<keyword evidence="6 9" id="KW-0227">DNA damage</keyword>
<protein>
    <recommendedName>
        <fullName evidence="9">Methylated-DNA--protein-cysteine methyltransferase</fullName>
        <ecNumber evidence="9">2.1.1.63</ecNumber>
    </recommendedName>
    <alternativeName>
        <fullName evidence="9">6-O-methylguanine-DNA methyltransferase</fullName>
        <shortName evidence="9">MGMT</shortName>
    </alternativeName>
    <alternativeName>
        <fullName evidence="9">O-6-methylguanine-DNA-alkyltransferase</fullName>
    </alternativeName>
</protein>
<name>A0A1Q8Q4Z8_9BACI</name>
<dbReference type="InterPro" id="IPR036217">
    <property type="entry name" value="MethylDNA_cys_MeTrfase_DNAb"/>
</dbReference>
<dbReference type="NCBIfam" id="TIGR00589">
    <property type="entry name" value="ogt"/>
    <property type="match status" value="1"/>
</dbReference>
<comment type="catalytic activity">
    <reaction evidence="1 9">
        <text>a 4-O-methyl-thymidine in DNA + L-cysteinyl-[protein] = a thymidine in DNA + S-methyl-L-cysteinyl-[protein]</text>
        <dbReference type="Rhea" id="RHEA:53428"/>
        <dbReference type="Rhea" id="RHEA-COMP:10131"/>
        <dbReference type="Rhea" id="RHEA-COMP:10132"/>
        <dbReference type="Rhea" id="RHEA-COMP:13555"/>
        <dbReference type="Rhea" id="RHEA-COMP:13556"/>
        <dbReference type="ChEBI" id="CHEBI:29950"/>
        <dbReference type="ChEBI" id="CHEBI:82612"/>
        <dbReference type="ChEBI" id="CHEBI:137386"/>
        <dbReference type="ChEBI" id="CHEBI:137387"/>
        <dbReference type="EC" id="2.1.1.63"/>
    </reaction>
</comment>
<evidence type="ECO:0000259" key="10">
    <source>
        <dbReference type="Pfam" id="PF01035"/>
    </source>
</evidence>
<dbReference type="Gene3D" id="3.30.160.70">
    <property type="entry name" value="Methylated DNA-protein cysteine methyltransferase domain"/>
    <property type="match status" value="1"/>
</dbReference>
<evidence type="ECO:0000313" key="13">
    <source>
        <dbReference type="Proteomes" id="UP000185568"/>
    </source>
</evidence>
<evidence type="ECO:0000256" key="8">
    <source>
        <dbReference type="ARBA" id="ARBA00049348"/>
    </source>
</evidence>
<dbReference type="GO" id="GO:0006307">
    <property type="term" value="P:DNA alkylation repair"/>
    <property type="evidence" value="ECO:0007669"/>
    <property type="project" value="UniProtKB-UniRule"/>
</dbReference>
<comment type="function">
    <text evidence="9">Involved in the cellular defense against the biological effects of O6-methylguanine (O6-MeG) and O4-methylthymine (O4-MeT) in DNA. Repairs the methylated nucleobase in DNA by stoichiometrically transferring the methyl group to a cysteine residue in the enzyme. This is a suicide reaction: the enzyme is irreversibly inactivated.</text>
</comment>
<keyword evidence="13" id="KW-1185">Reference proteome</keyword>
<evidence type="ECO:0000256" key="3">
    <source>
        <dbReference type="ARBA" id="ARBA00022490"/>
    </source>
</evidence>
<dbReference type="STRING" id="1714264.BTO30_09995"/>
<dbReference type="Pfam" id="PF01035">
    <property type="entry name" value="DNA_binding_1"/>
    <property type="match status" value="1"/>
</dbReference>
<dbReference type="FunFam" id="1.10.10.10:FF:000214">
    <property type="entry name" value="Methylated-DNA--protein-cysteine methyltransferase"/>
    <property type="match status" value="1"/>
</dbReference>
<dbReference type="PANTHER" id="PTHR10815">
    <property type="entry name" value="METHYLATED-DNA--PROTEIN-CYSTEINE METHYLTRANSFERASE"/>
    <property type="match status" value="1"/>
</dbReference>
<gene>
    <name evidence="12" type="ORF">BTO30_09995</name>
</gene>
<dbReference type="GO" id="GO:0005737">
    <property type="term" value="C:cytoplasm"/>
    <property type="evidence" value="ECO:0007669"/>
    <property type="project" value="UniProtKB-SubCell"/>
</dbReference>
<comment type="miscellaneous">
    <text evidence="9">This enzyme catalyzes only one turnover and therefore is not strictly catalytic. According to one definition, an enzyme is a biocatalyst that acts repeatedly and over many reaction cycles.</text>
</comment>
<proteinExistence type="inferred from homology"/>
<keyword evidence="4 9" id="KW-0489">Methyltransferase</keyword>
<dbReference type="EC" id="2.1.1.63" evidence="9"/>
<dbReference type="GO" id="GO:0032259">
    <property type="term" value="P:methylation"/>
    <property type="evidence" value="ECO:0007669"/>
    <property type="project" value="UniProtKB-KW"/>
</dbReference>
<keyword evidence="5 9" id="KW-0808">Transferase</keyword>
<comment type="catalytic activity">
    <reaction evidence="8 9">
        <text>a 6-O-methyl-2'-deoxyguanosine in DNA + L-cysteinyl-[protein] = S-methyl-L-cysteinyl-[protein] + a 2'-deoxyguanosine in DNA</text>
        <dbReference type="Rhea" id="RHEA:24000"/>
        <dbReference type="Rhea" id="RHEA-COMP:10131"/>
        <dbReference type="Rhea" id="RHEA-COMP:10132"/>
        <dbReference type="Rhea" id="RHEA-COMP:11367"/>
        <dbReference type="Rhea" id="RHEA-COMP:11368"/>
        <dbReference type="ChEBI" id="CHEBI:29950"/>
        <dbReference type="ChEBI" id="CHEBI:82612"/>
        <dbReference type="ChEBI" id="CHEBI:85445"/>
        <dbReference type="ChEBI" id="CHEBI:85448"/>
        <dbReference type="EC" id="2.1.1.63"/>
    </reaction>
</comment>
<dbReference type="Pfam" id="PF02870">
    <property type="entry name" value="Methyltransf_1N"/>
    <property type="match status" value="1"/>
</dbReference>
<keyword evidence="3 9" id="KW-0963">Cytoplasm</keyword>
<comment type="similarity">
    <text evidence="2 9">Belongs to the MGMT family.</text>
</comment>
<dbReference type="InterPro" id="IPR023546">
    <property type="entry name" value="MGMT"/>
</dbReference>
<reference evidence="12 13" key="1">
    <citation type="submission" date="2016-12" db="EMBL/GenBank/DDBJ databases">
        <title>Domibacillus antri genome sequencing.</title>
        <authorList>
            <person name="Verma A."/>
            <person name="Krishnamurthi S."/>
        </authorList>
    </citation>
    <scope>NUCLEOTIDE SEQUENCE [LARGE SCALE GENOMIC DNA]</scope>
    <source>
        <strain evidence="12 13">XD80</strain>
    </source>
</reference>
<dbReference type="InterPro" id="IPR036631">
    <property type="entry name" value="MGMT_N_sf"/>
</dbReference>
<dbReference type="Gene3D" id="1.10.10.10">
    <property type="entry name" value="Winged helix-like DNA-binding domain superfamily/Winged helix DNA-binding domain"/>
    <property type="match status" value="1"/>
</dbReference>
<keyword evidence="7 9" id="KW-0234">DNA repair</keyword>
<dbReference type="SUPFAM" id="SSF46767">
    <property type="entry name" value="Methylated DNA-protein cysteine methyltransferase, C-terminal domain"/>
    <property type="match status" value="1"/>
</dbReference>
<dbReference type="PANTHER" id="PTHR10815:SF5">
    <property type="entry name" value="METHYLATED-DNA--PROTEIN-CYSTEINE METHYLTRANSFERASE"/>
    <property type="match status" value="1"/>
</dbReference>
<dbReference type="GO" id="GO:0003908">
    <property type="term" value="F:methylated-DNA-[protein]-cysteine S-methyltransferase activity"/>
    <property type="evidence" value="ECO:0007669"/>
    <property type="project" value="UniProtKB-UniRule"/>
</dbReference>
<dbReference type="InterPro" id="IPR008332">
    <property type="entry name" value="MethylG_MeTrfase_N"/>
</dbReference>
<evidence type="ECO:0000256" key="7">
    <source>
        <dbReference type="ARBA" id="ARBA00023204"/>
    </source>
</evidence>
<dbReference type="AlphaFoldDB" id="A0A1Q8Q4Z8"/>
<evidence type="ECO:0000259" key="11">
    <source>
        <dbReference type="Pfam" id="PF02870"/>
    </source>
</evidence>
<dbReference type="SUPFAM" id="SSF53155">
    <property type="entry name" value="Methylated DNA-protein cysteine methyltransferase domain"/>
    <property type="match status" value="1"/>
</dbReference>
<dbReference type="Proteomes" id="UP000185568">
    <property type="component" value="Unassembled WGS sequence"/>
</dbReference>
<comment type="caution">
    <text evidence="12">The sequence shown here is derived from an EMBL/GenBank/DDBJ whole genome shotgun (WGS) entry which is preliminary data.</text>
</comment>
<accession>A0A1Q8Q4Z8</accession>
<sequence length="157" mass="17565">MTMKFMKIDSLIGPLSIIRNEKGICSIEFCHVAESAEFEHDAQDALLKQAAEQLLQYFKRERQSFDLPLDLKGTSFQEAVWQALASIPFGETRSYQDIAIVCGSPKAVRAVGQANKRNPMPILIPCHRVIGKNKSMTGYAGQEIDKKVRLLQLEGVL</sequence>
<feature type="domain" description="Methylguanine DNA methyltransferase ribonuclease-like" evidence="11">
    <location>
        <begin position="5"/>
        <end position="71"/>
    </location>
</feature>
<evidence type="ECO:0000256" key="9">
    <source>
        <dbReference type="HAMAP-Rule" id="MF_00772"/>
    </source>
</evidence>
<dbReference type="PROSITE" id="PS00374">
    <property type="entry name" value="MGMT"/>
    <property type="match status" value="1"/>
</dbReference>
<dbReference type="InterPro" id="IPR001497">
    <property type="entry name" value="MethylDNA_cys_MeTrfase_AS"/>
</dbReference>
<evidence type="ECO:0000256" key="5">
    <source>
        <dbReference type="ARBA" id="ARBA00022679"/>
    </source>
</evidence>
<dbReference type="CDD" id="cd06445">
    <property type="entry name" value="ATase"/>
    <property type="match status" value="1"/>
</dbReference>
<evidence type="ECO:0000256" key="1">
    <source>
        <dbReference type="ARBA" id="ARBA00001286"/>
    </source>
</evidence>
<evidence type="ECO:0000313" key="12">
    <source>
        <dbReference type="EMBL" id="OLN22407.1"/>
    </source>
</evidence>